<dbReference type="EMBL" id="AL590842">
    <property type="protein sequence ID" value="CAL21190.1"/>
    <property type="molecule type" value="Genomic_DNA"/>
</dbReference>
<reference evidence="2 3" key="1">
    <citation type="journal article" date="2001" name="Nature">
        <title>Genome sequence of Yersinia pestis, the causative agent of plague.</title>
        <authorList>
            <person name="Parkhill J."/>
            <person name="Wren B.W."/>
            <person name="Thomson N.R."/>
            <person name="Titball R.W."/>
            <person name="Holden M.T.G."/>
            <person name="Prentice M.B."/>
            <person name="Sebaihia M."/>
            <person name="James K.D."/>
            <person name="Churcher C."/>
            <person name="Mungall K.L."/>
            <person name="Baker S."/>
            <person name="Basham D."/>
            <person name="Bentley S.D."/>
            <person name="Brooks K."/>
            <person name="Cerdeno-Tarraga A.M."/>
            <person name="Chillingworth T."/>
            <person name="Cronin A."/>
            <person name="Davies R.M."/>
            <person name="Davis P."/>
            <person name="Dougan G."/>
            <person name="Feltwell T."/>
            <person name="Hamlin N."/>
            <person name="Holroyd S."/>
            <person name="Jagels K."/>
            <person name="Leather S."/>
            <person name="Karlyshev A.V."/>
            <person name="Moule S."/>
            <person name="Oyston P.C.F."/>
            <person name="Quail M."/>
            <person name="Rutherford K."/>
            <person name="Simmonds M."/>
            <person name="Skelton J."/>
            <person name="Stevens K."/>
            <person name="Whitehead S."/>
            <person name="Barrell B.G."/>
        </authorList>
    </citation>
    <scope>NUCLEOTIDE SEQUENCE [LARGE SCALE GENOMIC DNA]</scope>
    <source>
        <strain evidence="3">CO-92 / Biovar Orientalis</strain>
    </source>
</reference>
<protein>
    <submittedName>
        <fullName evidence="2">Uncharacterized protein</fullName>
    </submittedName>
</protein>
<name>A0A384L0H3_YERPE</name>
<dbReference type="PaxDb" id="214092-YPO2565"/>
<dbReference type="STRING" id="214092.YPO2565"/>
<dbReference type="KEGG" id="ype:YPO2565"/>
<dbReference type="PIR" id="AC0313">
    <property type="entry name" value="AC0313"/>
</dbReference>
<accession>A0A384L0H3</accession>
<feature type="transmembrane region" description="Helical" evidence="1">
    <location>
        <begin position="20"/>
        <end position="40"/>
    </location>
</feature>
<accession>A0A2S9PDS5</accession>
<evidence type="ECO:0000313" key="2">
    <source>
        <dbReference type="EMBL" id="CAL21190.1"/>
    </source>
</evidence>
<dbReference type="OMA" id="RWDNTHR"/>
<evidence type="ECO:0000256" key="1">
    <source>
        <dbReference type="SAM" id="Phobius"/>
    </source>
</evidence>
<proteinExistence type="predicted"/>
<keyword evidence="1" id="KW-0472">Membrane</keyword>
<sequence length="63" mass="7721">MLFCYRMMLIINVNAIMRYAFGQIDVLLTPYFSLFLWSQWDNTHRSCKKQMLNATIHRYFHVE</sequence>
<keyword evidence="1" id="KW-0812">Transmembrane</keyword>
<gene>
    <name evidence="2" type="ordered locus">YPO2565</name>
</gene>
<keyword evidence="3" id="KW-1185">Reference proteome</keyword>
<dbReference type="Proteomes" id="UP000000815">
    <property type="component" value="Chromosome"/>
</dbReference>
<dbReference type="PATRIC" id="fig|632.153.peg.3575"/>
<accession>Q74T20</accession>
<dbReference type="AlphaFoldDB" id="A0A384L0H3"/>
<keyword evidence="1" id="KW-1133">Transmembrane helix</keyword>
<organism evidence="2 3">
    <name type="scientific">Yersinia pestis</name>
    <dbReference type="NCBI Taxonomy" id="632"/>
    <lineage>
        <taxon>Bacteria</taxon>
        <taxon>Pseudomonadati</taxon>
        <taxon>Pseudomonadota</taxon>
        <taxon>Gammaproteobacteria</taxon>
        <taxon>Enterobacterales</taxon>
        <taxon>Yersiniaceae</taxon>
        <taxon>Yersinia</taxon>
    </lineage>
</organism>
<evidence type="ECO:0000313" key="3">
    <source>
        <dbReference type="Proteomes" id="UP000000815"/>
    </source>
</evidence>